<dbReference type="GO" id="GO:0004523">
    <property type="term" value="F:RNA-DNA hybrid ribonuclease activity"/>
    <property type="evidence" value="ECO:0007669"/>
    <property type="project" value="InterPro"/>
</dbReference>
<dbReference type="EMBL" id="CAEKKB010000003">
    <property type="protein sequence ID" value="CAB4304067.1"/>
    <property type="molecule type" value="Genomic_DNA"/>
</dbReference>
<evidence type="ECO:0000259" key="1">
    <source>
        <dbReference type="Pfam" id="PF13456"/>
    </source>
</evidence>
<reference evidence="5" key="1">
    <citation type="journal article" date="2020" name="Genome Biol.">
        <title>Gamete binning: chromosome-level and haplotype-resolved genome assembly enabled by high-throughput single-cell sequencing of gamete genomes.</title>
        <authorList>
            <person name="Campoy J.A."/>
            <person name="Sun H."/>
            <person name="Goel M."/>
            <person name="Jiao W.-B."/>
            <person name="Folz-Donahue K."/>
            <person name="Wang N."/>
            <person name="Rubio M."/>
            <person name="Liu C."/>
            <person name="Kukat C."/>
            <person name="Ruiz D."/>
            <person name="Huettel B."/>
            <person name="Schneeberger K."/>
        </authorList>
    </citation>
    <scope>NUCLEOTIDE SEQUENCE [LARGE SCALE GENOMIC DNA]</scope>
    <source>
        <strain evidence="5">cv. Rojo Pasion</strain>
    </source>
</reference>
<organism evidence="3 5">
    <name type="scientific">Prunus armeniaca</name>
    <name type="common">Apricot</name>
    <name type="synonym">Armeniaca vulgaris</name>
    <dbReference type="NCBI Taxonomy" id="36596"/>
    <lineage>
        <taxon>Eukaryota</taxon>
        <taxon>Viridiplantae</taxon>
        <taxon>Streptophyta</taxon>
        <taxon>Embryophyta</taxon>
        <taxon>Tracheophyta</taxon>
        <taxon>Spermatophyta</taxon>
        <taxon>Magnoliopsida</taxon>
        <taxon>eudicotyledons</taxon>
        <taxon>Gunneridae</taxon>
        <taxon>Pentapetalae</taxon>
        <taxon>rosids</taxon>
        <taxon>fabids</taxon>
        <taxon>Rosales</taxon>
        <taxon>Rosaceae</taxon>
        <taxon>Amygdaloideae</taxon>
        <taxon>Amygdaleae</taxon>
        <taxon>Prunus</taxon>
    </lineage>
</organism>
<dbReference type="Pfam" id="PF13456">
    <property type="entry name" value="RVT_3"/>
    <property type="match status" value="1"/>
</dbReference>
<accession>A0A6J5WVK2</accession>
<reference evidence="3 4" key="2">
    <citation type="submission" date="2020-05" db="EMBL/GenBank/DDBJ databases">
        <authorList>
            <person name="Campoy J."/>
            <person name="Schneeberger K."/>
            <person name="Spophaly S."/>
        </authorList>
    </citation>
    <scope>NUCLEOTIDE SEQUENCE [LARGE SCALE GENOMIC DNA]</scope>
    <source>
        <strain evidence="3">PruArmRojPasFocal</strain>
    </source>
</reference>
<dbReference type="Proteomes" id="UP000507222">
    <property type="component" value="Unassembled WGS sequence"/>
</dbReference>
<evidence type="ECO:0000313" key="4">
    <source>
        <dbReference type="Proteomes" id="UP000507222"/>
    </source>
</evidence>
<dbReference type="InterPro" id="IPR044730">
    <property type="entry name" value="RNase_H-like_dom_plant"/>
</dbReference>
<dbReference type="EMBL" id="CAEKDK010000003">
    <property type="protein sequence ID" value="CAB4273405.1"/>
    <property type="molecule type" value="Genomic_DNA"/>
</dbReference>
<evidence type="ECO:0000313" key="5">
    <source>
        <dbReference type="Proteomes" id="UP000507245"/>
    </source>
</evidence>
<dbReference type="InterPro" id="IPR002156">
    <property type="entry name" value="RNaseH_domain"/>
</dbReference>
<dbReference type="AlphaFoldDB" id="A0A6J5WVK2"/>
<gene>
    <name evidence="2" type="ORF">CURHAP_LOCUS21005</name>
    <name evidence="3" type="ORF">ORAREDHAP_LOCUS21314</name>
</gene>
<proteinExistence type="predicted"/>
<dbReference type="CDD" id="cd06222">
    <property type="entry name" value="RNase_H_like"/>
    <property type="match status" value="1"/>
</dbReference>
<name>A0A6J5WVK2_PRUAR</name>
<evidence type="ECO:0000313" key="3">
    <source>
        <dbReference type="EMBL" id="CAB4304067.1"/>
    </source>
</evidence>
<sequence>MVYIHATELYTLKNGLLFALDAGFVPLFVETDCLNVVQLINNEEVCLAPEGSLVEEIRILRQVPSTVLSYIPRQANTLLILLHSLASMNEISHTGWNQVLLRFLVK</sequence>
<feature type="domain" description="RNase H type-1" evidence="1">
    <location>
        <begin position="8"/>
        <end position="77"/>
    </location>
</feature>
<keyword evidence="5" id="KW-1185">Reference proteome</keyword>
<dbReference type="GO" id="GO:0003676">
    <property type="term" value="F:nucleic acid binding"/>
    <property type="evidence" value="ECO:0007669"/>
    <property type="project" value="InterPro"/>
</dbReference>
<protein>
    <recommendedName>
        <fullName evidence="1">RNase H type-1 domain-containing protein</fullName>
    </recommendedName>
</protein>
<evidence type="ECO:0000313" key="2">
    <source>
        <dbReference type="EMBL" id="CAB4273405.1"/>
    </source>
</evidence>
<dbReference type="Proteomes" id="UP000507245">
    <property type="component" value="Unassembled WGS sequence"/>
</dbReference>